<dbReference type="InterPro" id="IPR020061">
    <property type="entry name" value="Glu_tRNA_lig_a-bdl"/>
</dbReference>
<keyword evidence="4 7" id="KW-0067">ATP-binding</keyword>
<dbReference type="AlphaFoldDB" id="A0A1F6V1N6"/>
<accession>A0A1F6V1N6</accession>
<keyword evidence="3 7" id="KW-0547">Nucleotide-binding</keyword>
<comment type="catalytic activity">
    <reaction evidence="7">
        <text>tRNA(Glu) + L-glutamate + ATP = L-glutamyl-tRNA(Glu) + AMP + diphosphate</text>
        <dbReference type="Rhea" id="RHEA:23540"/>
        <dbReference type="Rhea" id="RHEA-COMP:9663"/>
        <dbReference type="Rhea" id="RHEA-COMP:9680"/>
        <dbReference type="ChEBI" id="CHEBI:29985"/>
        <dbReference type="ChEBI" id="CHEBI:30616"/>
        <dbReference type="ChEBI" id="CHEBI:33019"/>
        <dbReference type="ChEBI" id="CHEBI:78442"/>
        <dbReference type="ChEBI" id="CHEBI:78520"/>
        <dbReference type="ChEBI" id="CHEBI:456215"/>
        <dbReference type="EC" id="6.1.1.17"/>
    </reaction>
</comment>
<comment type="similarity">
    <text evidence="1 7">Belongs to the class-I aminoacyl-tRNA synthetase family. Glutamate--tRNA ligase type 1 subfamily.</text>
</comment>
<keyword evidence="6 7" id="KW-0030">Aminoacyl-tRNA synthetase</keyword>
<dbReference type="InterPro" id="IPR008925">
    <property type="entry name" value="aa_tRNA-synth_I_cd-bd_sf"/>
</dbReference>
<dbReference type="InterPro" id="IPR049940">
    <property type="entry name" value="GluQ/Sye"/>
</dbReference>
<dbReference type="SUPFAM" id="SSF48163">
    <property type="entry name" value="An anticodon-binding domain of class I aminoacyl-tRNA synthetases"/>
    <property type="match status" value="1"/>
</dbReference>
<reference evidence="10 11" key="1">
    <citation type="journal article" date="2016" name="Nat. Commun.">
        <title>Thousands of microbial genomes shed light on interconnected biogeochemical processes in an aquifer system.</title>
        <authorList>
            <person name="Anantharaman K."/>
            <person name="Brown C.T."/>
            <person name="Hug L.A."/>
            <person name="Sharon I."/>
            <person name="Castelle C.J."/>
            <person name="Probst A.J."/>
            <person name="Thomas B.C."/>
            <person name="Singh A."/>
            <person name="Wilkins M.J."/>
            <person name="Karaoz U."/>
            <person name="Brodie E.L."/>
            <person name="Williams K.H."/>
            <person name="Hubbard S.S."/>
            <person name="Banfield J.F."/>
        </authorList>
    </citation>
    <scope>NUCLEOTIDE SEQUENCE [LARGE SCALE GENOMIC DNA]</scope>
</reference>
<evidence type="ECO:0000256" key="5">
    <source>
        <dbReference type="ARBA" id="ARBA00022917"/>
    </source>
</evidence>
<dbReference type="GO" id="GO:0008270">
    <property type="term" value="F:zinc ion binding"/>
    <property type="evidence" value="ECO:0007669"/>
    <property type="project" value="InterPro"/>
</dbReference>
<evidence type="ECO:0000256" key="7">
    <source>
        <dbReference type="HAMAP-Rule" id="MF_00022"/>
    </source>
</evidence>
<dbReference type="InterPro" id="IPR045462">
    <property type="entry name" value="aa-tRNA-synth_I_cd-bd"/>
</dbReference>
<dbReference type="InterPro" id="IPR014729">
    <property type="entry name" value="Rossmann-like_a/b/a_fold"/>
</dbReference>
<keyword evidence="7" id="KW-0963">Cytoplasm</keyword>
<name>A0A1F6V1N6_9BACT</name>
<evidence type="ECO:0000313" key="10">
    <source>
        <dbReference type="EMBL" id="OGI63508.1"/>
    </source>
</evidence>
<sequence length="431" mass="48984">MVTRFAPSPTGFLHLGAYRTAIFSYLHAKKNGGRFILRIEDTDKERSKKEFEENIIESLKWLGLGYDELYRQSKNVARHKFFLEKMIKEGSAYISNEEAKDGTEVIKEIVRFKNPNIDVTFTDVIKGEVTMNTKDLGDFVLAKNLSEPLFHLAVVVDDFEEGVTHVIRGEDHVSNTPRQILIQRAIGAPTPIYAHLPLVLGSDKLKLSKRRGALPISAYQTQGYLPEAILNGIAFVGWNPGGEQEIFSHDELVQSFDLSRVQKSPAIFNEEKLEWFNKEYIKKLSSEEIEKNILARLPEKLQNKKLVSLIFERINKWGDVESMVGAGEFDFFLHAPKYDKAKLIFKNSNVEKTKKSLELAIKVLSDLTEENFDIENIKSALMLVAEQLETRGELLHPVRFALTGRDKSPDPFIVASVLGKNETMSRLQKAI</sequence>
<evidence type="ECO:0000256" key="1">
    <source>
        <dbReference type="ARBA" id="ARBA00007894"/>
    </source>
</evidence>
<dbReference type="HAMAP" id="MF_00022">
    <property type="entry name" value="Glu_tRNA_synth_type1"/>
    <property type="match status" value="1"/>
</dbReference>
<dbReference type="Gene3D" id="3.90.800.10">
    <property type="entry name" value="Glutamyl-tRNA Synthetase, Domain 3"/>
    <property type="match status" value="1"/>
</dbReference>
<dbReference type="Proteomes" id="UP000178985">
    <property type="component" value="Unassembled WGS sequence"/>
</dbReference>
<comment type="subcellular location">
    <subcellularLocation>
        <location evidence="7">Cytoplasm</location>
    </subcellularLocation>
</comment>
<dbReference type="PANTHER" id="PTHR43311">
    <property type="entry name" value="GLUTAMATE--TRNA LIGASE"/>
    <property type="match status" value="1"/>
</dbReference>
<keyword evidence="5 7" id="KW-0648">Protein biosynthesis</keyword>
<dbReference type="Gene3D" id="1.10.1160.10">
    <property type="entry name" value="Glutamyl-trna Synthetase, Domain 2"/>
    <property type="match status" value="1"/>
</dbReference>
<feature type="domain" description="Glutamyl/glutaminyl-tRNA synthetase class Ib catalytic" evidence="8">
    <location>
        <begin position="96"/>
        <end position="275"/>
    </location>
</feature>
<dbReference type="InterPro" id="IPR020751">
    <property type="entry name" value="aa-tRNA-synth_I_codon-bd_sub2"/>
</dbReference>
<dbReference type="GO" id="GO:0006424">
    <property type="term" value="P:glutamyl-tRNA aminoacylation"/>
    <property type="evidence" value="ECO:0007669"/>
    <property type="project" value="UniProtKB-UniRule"/>
</dbReference>
<dbReference type="Gene3D" id="1.10.10.350">
    <property type="match status" value="1"/>
</dbReference>
<feature type="short sequence motif" description="'HIGH' region" evidence="7">
    <location>
        <begin position="7"/>
        <end position="17"/>
    </location>
</feature>
<feature type="domain" description="Aminoacyl-tRNA synthetase class I anticodon-binding" evidence="9">
    <location>
        <begin position="282"/>
        <end position="431"/>
    </location>
</feature>
<comment type="function">
    <text evidence="7">Catalyzes the attachment of glutamate to tRNA(Glu) in a two-step reaction: glutamate is first activated by ATP to form Glu-AMP and then transferred to the acceptor end of tRNA(Glu).</text>
</comment>
<protein>
    <recommendedName>
        <fullName evidence="7">Glutamate--tRNA ligase</fullName>
        <ecNumber evidence="7">6.1.1.17</ecNumber>
    </recommendedName>
    <alternativeName>
        <fullName evidence="7">Glutamyl-tRNA synthetase</fullName>
        <shortName evidence="7">GluRS</shortName>
    </alternativeName>
</protein>
<dbReference type="GO" id="GO:0005829">
    <property type="term" value="C:cytosol"/>
    <property type="evidence" value="ECO:0007669"/>
    <property type="project" value="TreeGrafter"/>
</dbReference>
<dbReference type="InterPro" id="IPR000924">
    <property type="entry name" value="Glu/Gln-tRNA-synth"/>
</dbReference>
<comment type="caution">
    <text evidence="7">Lacks conserved residue(s) required for the propagation of feature annotation.</text>
</comment>
<dbReference type="PRINTS" id="PR00987">
    <property type="entry name" value="TRNASYNTHGLU"/>
</dbReference>
<proteinExistence type="inferred from homology"/>
<dbReference type="InterPro" id="IPR020058">
    <property type="entry name" value="Glu/Gln-tRNA-synth_Ib_cat-dom"/>
</dbReference>
<dbReference type="Pfam" id="PF19269">
    <property type="entry name" value="Anticodon_2"/>
    <property type="match status" value="1"/>
</dbReference>
<dbReference type="Gene3D" id="3.40.50.620">
    <property type="entry name" value="HUPs"/>
    <property type="match status" value="1"/>
</dbReference>
<dbReference type="PANTHER" id="PTHR43311:SF2">
    <property type="entry name" value="GLUTAMATE--TRNA LIGASE, MITOCHONDRIAL-RELATED"/>
    <property type="match status" value="1"/>
</dbReference>
<evidence type="ECO:0000256" key="2">
    <source>
        <dbReference type="ARBA" id="ARBA00022598"/>
    </source>
</evidence>
<gene>
    <name evidence="7" type="primary">gltX</name>
    <name evidence="10" type="ORF">A2733_00275</name>
</gene>
<evidence type="ECO:0000259" key="9">
    <source>
        <dbReference type="Pfam" id="PF19269"/>
    </source>
</evidence>
<dbReference type="Pfam" id="PF00749">
    <property type="entry name" value="tRNA-synt_1c"/>
    <property type="match status" value="1"/>
</dbReference>
<dbReference type="GO" id="GO:0004818">
    <property type="term" value="F:glutamate-tRNA ligase activity"/>
    <property type="evidence" value="ECO:0007669"/>
    <property type="project" value="UniProtKB-UniRule"/>
</dbReference>
<evidence type="ECO:0000256" key="3">
    <source>
        <dbReference type="ARBA" id="ARBA00022741"/>
    </source>
</evidence>
<organism evidence="10 11">
    <name type="scientific">Candidatus Nomurabacteria bacterium RIFCSPHIGHO2_01_FULL_40_20</name>
    <dbReference type="NCBI Taxonomy" id="1801738"/>
    <lineage>
        <taxon>Bacteria</taxon>
        <taxon>Candidatus Nomuraibacteriota</taxon>
    </lineage>
</organism>
<keyword evidence="2 7" id="KW-0436">Ligase</keyword>
<comment type="caution">
    <text evidence="10">The sequence shown here is derived from an EMBL/GenBank/DDBJ whole genome shotgun (WGS) entry which is preliminary data.</text>
</comment>
<evidence type="ECO:0000259" key="8">
    <source>
        <dbReference type="Pfam" id="PF00749"/>
    </source>
</evidence>
<dbReference type="EMBL" id="MFTO01000018">
    <property type="protein sequence ID" value="OGI63508.1"/>
    <property type="molecule type" value="Genomic_DNA"/>
</dbReference>
<dbReference type="GO" id="GO:0005524">
    <property type="term" value="F:ATP binding"/>
    <property type="evidence" value="ECO:0007669"/>
    <property type="project" value="UniProtKB-UniRule"/>
</dbReference>
<dbReference type="InterPro" id="IPR004527">
    <property type="entry name" value="Glu-tRNA-ligase_bac/mito"/>
</dbReference>
<comment type="subunit">
    <text evidence="7">Monomer.</text>
</comment>
<evidence type="ECO:0000313" key="11">
    <source>
        <dbReference type="Proteomes" id="UP000178985"/>
    </source>
</evidence>
<dbReference type="SUPFAM" id="SSF52374">
    <property type="entry name" value="Nucleotidylyl transferase"/>
    <property type="match status" value="1"/>
</dbReference>
<evidence type="ECO:0000256" key="6">
    <source>
        <dbReference type="ARBA" id="ARBA00023146"/>
    </source>
</evidence>
<evidence type="ECO:0000256" key="4">
    <source>
        <dbReference type="ARBA" id="ARBA00022840"/>
    </source>
</evidence>
<feature type="short sequence motif" description="'KMSKS' region" evidence="7">
    <location>
        <begin position="206"/>
        <end position="210"/>
    </location>
</feature>
<dbReference type="EC" id="6.1.1.17" evidence="7"/>
<dbReference type="CDD" id="cd00808">
    <property type="entry name" value="GluRS_core"/>
    <property type="match status" value="1"/>
</dbReference>
<dbReference type="InterPro" id="IPR033910">
    <property type="entry name" value="GluRS_core"/>
</dbReference>
<dbReference type="GO" id="GO:0000049">
    <property type="term" value="F:tRNA binding"/>
    <property type="evidence" value="ECO:0007669"/>
    <property type="project" value="InterPro"/>
</dbReference>
<feature type="binding site" evidence="7">
    <location>
        <position position="209"/>
    </location>
    <ligand>
        <name>ATP</name>
        <dbReference type="ChEBI" id="CHEBI:30616"/>
    </ligand>
</feature>